<gene>
    <name evidence="1" type="ORF">BS329_31860</name>
</gene>
<dbReference type="RefSeq" id="WP_076165451.1">
    <property type="nucleotide sequence ID" value="NZ_JBEZVB010000015.1"/>
</dbReference>
<dbReference type="Pfam" id="PF02575">
    <property type="entry name" value="YbaB_DNA_bd"/>
    <property type="match status" value="1"/>
</dbReference>
<dbReference type="OrthoDB" id="3638328at2"/>
<dbReference type="STRING" id="76021.BS329_31860"/>
<name>A0A1R0KIL6_9PSEU</name>
<dbReference type="InterPro" id="IPR036894">
    <property type="entry name" value="YbaB-like_sf"/>
</dbReference>
<comment type="caution">
    <text evidence="1">The sequence shown here is derived from an EMBL/GenBank/DDBJ whole genome shotgun (WGS) entry which is preliminary data.</text>
</comment>
<protein>
    <recommendedName>
        <fullName evidence="3">YbaB/EbfC family DNA-binding protein</fullName>
    </recommendedName>
</protein>
<dbReference type="Proteomes" id="UP000187486">
    <property type="component" value="Unassembled WGS sequence"/>
</dbReference>
<evidence type="ECO:0000313" key="1">
    <source>
        <dbReference type="EMBL" id="OLZ45643.1"/>
    </source>
</evidence>
<proteinExistence type="predicted"/>
<accession>A0A1R0KIL6</accession>
<dbReference type="Gene3D" id="3.30.1310.10">
    <property type="entry name" value="Nucleoid-associated protein YbaB-like domain"/>
    <property type="match status" value="1"/>
</dbReference>
<dbReference type="GO" id="GO:0003677">
    <property type="term" value="F:DNA binding"/>
    <property type="evidence" value="ECO:0007669"/>
    <property type="project" value="InterPro"/>
</dbReference>
<reference evidence="1 2" key="1">
    <citation type="submission" date="2016-01" db="EMBL/GenBank/DDBJ databases">
        <title>Amycolatopsis coloradensis genome sequencing and assembly.</title>
        <authorList>
            <person name="Mayilraj S."/>
        </authorList>
    </citation>
    <scope>NUCLEOTIDE SEQUENCE [LARGE SCALE GENOMIC DNA]</scope>
    <source>
        <strain evidence="1 2">DSM 44225</strain>
    </source>
</reference>
<dbReference type="SUPFAM" id="SSF82607">
    <property type="entry name" value="YbaB-like"/>
    <property type="match status" value="1"/>
</dbReference>
<evidence type="ECO:0008006" key="3">
    <source>
        <dbReference type="Google" id="ProtNLM"/>
    </source>
</evidence>
<dbReference type="AlphaFoldDB" id="A0A1R0KIL6"/>
<dbReference type="InterPro" id="IPR004401">
    <property type="entry name" value="YbaB/EbfC"/>
</dbReference>
<organism evidence="1 2">
    <name type="scientific">Amycolatopsis coloradensis</name>
    <dbReference type="NCBI Taxonomy" id="76021"/>
    <lineage>
        <taxon>Bacteria</taxon>
        <taxon>Bacillati</taxon>
        <taxon>Actinomycetota</taxon>
        <taxon>Actinomycetes</taxon>
        <taxon>Pseudonocardiales</taxon>
        <taxon>Pseudonocardiaceae</taxon>
        <taxon>Amycolatopsis</taxon>
    </lineage>
</organism>
<keyword evidence="2" id="KW-1185">Reference proteome</keyword>
<sequence length="105" mass="11256">MNAYDWEPPTAAEMAAWEAQAAEFERLAAEHAEERFSGRSDSGFVEAEVDGNGRLIDLDVSADALRQAYPQNIGPDTIEAITAARAAAGAAGREKAAERFPEVFA</sequence>
<evidence type="ECO:0000313" key="2">
    <source>
        <dbReference type="Proteomes" id="UP000187486"/>
    </source>
</evidence>
<dbReference type="EMBL" id="MQUQ01000019">
    <property type="protein sequence ID" value="OLZ45643.1"/>
    <property type="molecule type" value="Genomic_DNA"/>
</dbReference>